<protein>
    <recommendedName>
        <fullName evidence="4">Retrotransposon gag domain-containing protein</fullName>
    </recommendedName>
</protein>
<proteinExistence type="predicted"/>
<dbReference type="STRING" id="46835.A0A504YID8"/>
<evidence type="ECO:0000256" key="1">
    <source>
        <dbReference type="SAM" id="MobiDB-lite"/>
    </source>
</evidence>
<dbReference type="AlphaFoldDB" id="A0A504YID8"/>
<reference evidence="2 3" key="1">
    <citation type="submission" date="2019-04" db="EMBL/GenBank/DDBJ databases">
        <title>Annotation for the trematode Fasciola gigantica.</title>
        <authorList>
            <person name="Choi Y.-J."/>
        </authorList>
    </citation>
    <scope>NUCLEOTIDE SEQUENCE [LARGE SCALE GENOMIC DNA]</scope>
    <source>
        <strain evidence="2">Uganda_cow_1</strain>
    </source>
</reference>
<dbReference type="SUPFAM" id="SSF50630">
    <property type="entry name" value="Acid proteases"/>
    <property type="match status" value="1"/>
</dbReference>
<evidence type="ECO:0008006" key="4">
    <source>
        <dbReference type="Google" id="ProtNLM"/>
    </source>
</evidence>
<dbReference type="OrthoDB" id="6241372at2759"/>
<evidence type="ECO:0000313" key="3">
    <source>
        <dbReference type="Proteomes" id="UP000316759"/>
    </source>
</evidence>
<dbReference type="InterPro" id="IPR001969">
    <property type="entry name" value="Aspartic_peptidase_AS"/>
</dbReference>
<gene>
    <name evidence="2" type="ORF">FGIG_09536</name>
</gene>
<evidence type="ECO:0000313" key="2">
    <source>
        <dbReference type="EMBL" id="TPP60181.1"/>
    </source>
</evidence>
<dbReference type="Proteomes" id="UP000316759">
    <property type="component" value="Unassembled WGS sequence"/>
</dbReference>
<dbReference type="InterPro" id="IPR021109">
    <property type="entry name" value="Peptidase_aspartic_dom_sf"/>
</dbReference>
<organism evidence="2 3">
    <name type="scientific">Fasciola gigantica</name>
    <name type="common">Giant liver fluke</name>
    <dbReference type="NCBI Taxonomy" id="46835"/>
    <lineage>
        <taxon>Eukaryota</taxon>
        <taxon>Metazoa</taxon>
        <taxon>Spiralia</taxon>
        <taxon>Lophotrochozoa</taxon>
        <taxon>Platyhelminthes</taxon>
        <taxon>Trematoda</taxon>
        <taxon>Digenea</taxon>
        <taxon>Plagiorchiida</taxon>
        <taxon>Echinostomata</taxon>
        <taxon>Echinostomatoidea</taxon>
        <taxon>Fasciolidae</taxon>
        <taxon>Fasciola</taxon>
    </lineage>
</organism>
<dbReference type="PROSITE" id="PS00141">
    <property type="entry name" value="ASP_PROTEASE"/>
    <property type="match status" value="1"/>
</dbReference>
<dbReference type="GO" id="GO:0004190">
    <property type="term" value="F:aspartic-type endopeptidase activity"/>
    <property type="evidence" value="ECO:0007669"/>
    <property type="project" value="InterPro"/>
</dbReference>
<keyword evidence="3" id="KW-1185">Reference proteome</keyword>
<sequence length="410" mass="45579">MRLGQSANKPTPVSLPVPDKFHIGNDFDMWEARVRPYLELCEPDYRRYTLLSLLGQDALTLVHEEIPEGGVSEETFSILLKILTPQKTMSELRDEFRCRTQNPGEGVRQYSVELKKIARQVLVGCDPSVREMLILHRFVDGVNSAAVREMFSLDPPGNLAEAVERAAKREATVGAQLSPKSPQGIPNVSGRPGDRPTRGPNRRDRGRRFQPECWVQANGREDINMAKKEYNGVIIKSVHVSSVPVVSTVFGIFSPTVDGFINGVKGTFLIDTGSSCTLVREAPMITLGEWVPQRLWVANNQEIQTLGVAKPIFRIGHQEVAHQAIVVKELLWDAILGVDFLILHQCLINLAAGILHFAGEQVAYRPTAGIHVSKDFERQSSSCTYTFEDITTPPKRVLRSQSSWNTSTAG</sequence>
<feature type="compositionally biased region" description="Basic and acidic residues" evidence="1">
    <location>
        <begin position="192"/>
        <end position="209"/>
    </location>
</feature>
<feature type="region of interest" description="Disordered" evidence="1">
    <location>
        <begin position="170"/>
        <end position="209"/>
    </location>
</feature>
<comment type="caution">
    <text evidence="2">The sequence shown here is derived from an EMBL/GenBank/DDBJ whole genome shotgun (WGS) entry which is preliminary data.</text>
</comment>
<dbReference type="CDD" id="cd00303">
    <property type="entry name" value="retropepsin_like"/>
    <property type="match status" value="1"/>
</dbReference>
<name>A0A504YID8_FASGI</name>
<accession>A0A504YID8</accession>
<dbReference type="Gene3D" id="2.40.70.10">
    <property type="entry name" value="Acid Proteases"/>
    <property type="match status" value="1"/>
</dbReference>
<dbReference type="GO" id="GO:0006508">
    <property type="term" value="P:proteolysis"/>
    <property type="evidence" value="ECO:0007669"/>
    <property type="project" value="InterPro"/>
</dbReference>
<dbReference type="EMBL" id="SUNJ01009736">
    <property type="protein sequence ID" value="TPP60181.1"/>
    <property type="molecule type" value="Genomic_DNA"/>
</dbReference>